<evidence type="ECO:0000313" key="2">
    <source>
        <dbReference type="Proteomes" id="UP000281028"/>
    </source>
</evidence>
<dbReference type="Proteomes" id="UP000281028">
    <property type="component" value="Unassembled WGS sequence"/>
</dbReference>
<protein>
    <submittedName>
        <fullName evidence="1">DUF4287 domain-containing protein</fullName>
    </submittedName>
</protein>
<dbReference type="AlphaFoldDB" id="A0A433WJT2"/>
<evidence type="ECO:0000313" key="1">
    <source>
        <dbReference type="EMBL" id="NSL85315.1"/>
    </source>
</evidence>
<dbReference type="InterPro" id="IPR025629">
    <property type="entry name" value="DUF4287"/>
</dbReference>
<dbReference type="RefSeq" id="WP_127037626.1">
    <property type="nucleotide sequence ID" value="NZ_JAABOK010000009.1"/>
</dbReference>
<dbReference type="EMBL" id="RIAR02000001">
    <property type="protein sequence ID" value="NSL85315.1"/>
    <property type="molecule type" value="Genomic_DNA"/>
</dbReference>
<name>A0A433WJT2_9BACT</name>
<gene>
    <name evidence="1" type="ORF">ECE50_000625</name>
</gene>
<comment type="caution">
    <text evidence="1">The sequence shown here is derived from an EMBL/GenBank/DDBJ whole genome shotgun (WGS) entry which is preliminary data.</text>
</comment>
<reference evidence="1" key="1">
    <citation type="submission" date="2020-05" db="EMBL/GenBank/DDBJ databases">
        <title>Chitinophaga laudate sp. nov., isolated from a tropical peat swamp.</title>
        <authorList>
            <person name="Goh C.B.S."/>
            <person name="Lee M.S."/>
            <person name="Parimannan S."/>
            <person name="Pasbakhsh P."/>
            <person name="Yule C.M."/>
            <person name="Rajandas H."/>
            <person name="Loke S."/>
            <person name="Croft L."/>
            <person name="Tan J.B.L."/>
        </authorList>
    </citation>
    <scope>NUCLEOTIDE SEQUENCE</scope>
    <source>
        <strain evidence="1">Mgbs1</strain>
    </source>
</reference>
<proteinExistence type="predicted"/>
<accession>A0A433WJT2</accession>
<dbReference type="OrthoDB" id="9809825at2"/>
<sequence length="72" mass="7952">MSFQAYLDNIQQKTGKSPADFQQLAEKKGFIQKGKIAPGIKAGQIVAWLKEDFGLGHGHAMSLYAWMNGKRA</sequence>
<keyword evidence="2" id="KW-1185">Reference proteome</keyword>
<organism evidence="1 2">
    <name type="scientific">Chitinophaga solisilvae</name>
    <dbReference type="NCBI Taxonomy" id="1233460"/>
    <lineage>
        <taxon>Bacteria</taxon>
        <taxon>Pseudomonadati</taxon>
        <taxon>Bacteroidota</taxon>
        <taxon>Chitinophagia</taxon>
        <taxon>Chitinophagales</taxon>
        <taxon>Chitinophagaceae</taxon>
        <taxon>Chitinophaga</taxon>
    </lineage>
</organism>
<dbReference type="Pfam" id="PF14117">
    <property type="entry name" value="DUF4287"/>
    <property type="match status" value="1"/>
</dbReference>